<dbReference type="InterPro" id="IPR009045">
    <property type="entry name" value="Zn_M74/Hedgehog-like"/>
</dbReference>
<sequence length="143" mass="16115">MMIWKNLKYFTENEKWGDAGRMNPALLLLLDKLREKTGKPFTIHCGYEEGGHASGSRHYRGDAADFHIDGMSFPEAVDCLLRALHETEFLGQVSAAYVGLGIYPDWNTPGFHLDIRGYSARWGRIGGEYVSFEKAYKHAGEGK</sequence>
<dbReference type="Gene3D" id="3.30.1380.10">
    <property type="match status" value="1"/>
</dbReference>
<dbReference type="SUPFAM" id="SSF55166">
    <property type="entry name" value="Hedgehog/DD-peptidase"/>
    <property type="match status" value="1"/>
</dbReference>
<evidence type="ECO:0008006" key="3">
    <source>
        <dbReference type="Google" id="ProtNLM"/>
    </source>
</evidence>
<dbReference type="EMBL" id="CP035108">
    <property type="protein sequence ID" value="QAR34096.1"/>
    <property type="molecule type" value="Genomic_DNA"/>
</dbReference>
<dbReference type="RefSeq" id="WP_128467401.1">
    <property type="nucleotide sequence ID" value="NZ_CP035108.1"/>
</dbReference>
<evidence type="ECO:0000313" key="1">
    <source>
        <dbReference type="EMBL" id="QAR34096.1"/>
    </source>
</evidence>
<dbReference type="AlphaFoldDB" id="A0A410K0X3"/>
<organism evidence="1 2">
    <name type="scientific">Geovibrio thiophilus</name>
    <dbReference type="NCBI Taxonomy" id="139438"/>
    <lineage>
        <taxon>Bacteria</taxon>
        <taxon>Pseudomonadati</taxon>
        <taxon>Deferribacterota</taxon>
        <taxon>Deferribacteres</taxon>
        <taxon>Deferribacterales</taxon>
        <taxon>Geovibrionaceae</taxon>
        <taxon>Geovibrio</taxon>
    </lineage>
</organism>
<accession>A0A410K0X3</accession>
<protein>
    <recommendedName>
        <fullName evidence="3">Peptidase M15A C-terminal domain-containing protein</fullName>
    </recommendedName>
</protein>
<reference evidence="1 2" key="1">
    <citation type="submission" date="2019-01" db="EMBL/GenBank/DDBJ databases">
        <title>Geovibrio thiophilus DSM 11263, complete genome.</title>
        <authorList>
            <person name="Spring S."/>
            <person name="Bunk B."/>
            <person name="Sproer C."/>
        </authorList>
    </citation>
    <scope>NUCLEOTIDE SEQUENCE [LARGE SCALE GENOMIC DNA]</scope>
    <source>
        <strain evidence="1 2">DSM 11263</strain>
    </source>
</reference>
<name>A0A410K0X3_9BACT</name>
<keyword evidence="2" id="KW-1185">Reference proteome</keyword>
<gene>
    <name evidence="1" type="ORF">EP073_11985</name>
</gene>
<proteinExistence type="predicted"/>
<dbReference type="OrthoDB" id="5242612at2"/>
<dbReference type="Proteomes" id="UP000287502">
    <property type="component" value="Chromosome"/>
</dbReference>
<evidence type="ECO:0000313" key="2">
    <source>
        <dbReference type="Proteomes" id="UP000287502"/>
    </source>
</evidence>
<dbReference type="KEGG" id="gtl:EP073_11985"/>